<dbReference type="Pfam" id="PF14388">
    <property type="entry name" value="DUF4419"/>
    <property type="match status" value="1"/>
</dbReference>
<proteinExistence type="predicted"/>
<evidence type="ECO:0000256" key="1">
    <source>
        <dbReference type="SAM" id="MobiDB-lite"/>
    </source>
</evidence>
<dbReference type="Proteomes" id="UP000652013">
    <property type="component" value="Unassembled WGS sequence"/>
</dbReference>
<dbReference type="PANTHER" id="PTHR31252:SF11">
    <property type="entry name" value="DUF4419 DOMAIN-CONTAINING PROTEIN"/>
    <property type="match status" value="1"/>
</dbReference>
<protein>
    <recommendedName>
        <fullName evidence="4">DUF4419 domain-containing protein</fullName>
    </recommendedName>
</protein>
<keyword evidence="3" id="KW-1185">Reference proteome</keyword>
<feature type="region of interest" description="Disordered" evidence="1">
    <location>
        <begin position="444"/>
        <end position="463"/>
    </location>
</feature>
<organism evidence="2 3">
    <name type="scientific">Spirilliplanes yamanashiensis</name>
    <dbReference type="NCBI Taxonomy" id="42233"/>
    <lineage>
        <taxon>Bacteria</taxon>
        <taxon>Bacillati</taxon>
        <taxon>Actinomycetota</taxon>
        <taxon>Actinomycetes</taxon>
        <taxon>Micromonosporales</taxon>
        <taxon>Micromonosporaceae</taxon>
        <taxon>Spirilliplanes</taxon>
    </lineage>
</organism>
<dbReference type="PANTHER" id="PTHR31252">
    <property type="entry name" value="DUF4419 DOMAIN-CONTAINING PROTEIN"/>
    <property type="match status" value="1"/>
</dbReference>
<dbReference type="EMBL" id="BOOY01000033">
    <property type="protein sequence ID" value="GIJ05426.1"/>
    <property type="molecule type" value="Genomic_DNA"/>
</dbReference>
<evidence type="ECO:0008006" key="4">
    <source>
        <dbReference type="Google" id="ProtNLM"/>
    </source>
</evidence>
<comment type="caution">
    <text evidence="2">The sequence shown here is derived from an EMBL/GenBank/DDBJ whole genome shotgun (WGS) entry which is preliminary data.</text>
</comment>
<gene>
    <name evidence="2" type="ORF">Sya03_47780</name>
</gene>
<dbReference type="InterPro" id="IPR025533">
    <property type="entry name" value="DUF4419"/>
</dbReference>
<sequence>MVTFPVDDVPPATDRLPTRALGELCDGALAVGGDPGLPVLEPDGMHPLLSAVGRAFAQHRPLVLSPDAVWLTIAQGVAQHVRLNAERLRPALVRHTGRKRLTVPLHGPMPRDAASWGGIVDAFTGLLGAEIRDPGLFECDFSTSTGVERTAGRIVLLDAYSAYFGLQLVCVCGIPSVTLTGTAADWRRIRERVDAIAALDPDLRRWCRSLAPIADQFVRAAAGDPDTAFWRRIYSPLDAYGGDVVTGWVARLYPYLMGDGAQDRPNPLLRLPLDEPRDVPAGQRPAGIRTDTVPATLSRVTVTVTDLTDADNRLVALHAGVAAVAQDADGALRPVAGWHLAPATRGIDEVLDRILDDHEPGPEQPLPPTADVPADLVAVCRRLGATTLFGGAWRLPFHDERRTAWWAAGRRQLVEVAGLADGRSICAVPGAGDTVHWALCRLDPPEDPDDPDAHHRPAGDPADVPLLGTSLAVLLDAAADSGGDVDHLATGRLADLARA</sequence>
<dbReference type="AlphaFoldDB" id="A0A8J4DKY7"/>
<reference evidence="2" key="1">
    <citation type="submission" date="2021-01" db="EMBL/GenBank/DDBJ databases">
        <title>Whole genome shotgun sequence of Spirilliplanes yamanashiensis NBRC 15828.</title>
        <authorList>
            <person name="Komaki H."/>
            <person name="Tamura T."/>
        </authorList>
    </citation>
    <scope>NUCLEOTIDE SEQUENCE</scope>
    <source>
        <strain evidence="2">NBRC 15828</strain>
    </source>
</reference>
<accession>A0A8J4DKY7</accession>
<dbReference type="RefSeq" id="WP_203940639.1">
    <property type="nucleotide sequence ID" value="NZ_BAAAGJ010000005.1"/>
</dbReference>
<name>A0A8J4DKY7_9ACTN</name>
<evidence type="ECO:0000313" key="3">
    <source>
        <dbReference type="Proteomes" id="UP000652013"/>
    </source>
</evidence>
<evidence type="ECO:0000313" key="2">
    <source>
        <dbReference type="EMBL" id="GIJ05426.1"/>
    </source>
</evidence>